<evidence type="ECO:0008006" key="3">
    <source>
        <dbReference type="Google" id="ProtNLM"/>
    </source>
</evidence>
<dbReference type="EMBL" id="SMAI01000012">
    <property type="protein sequence ID" value="TCT02641.1"/>
    <property type="molecule type" value="Genomic_DNA"/>
</dbReference>
<sequence>MTRRDPPLPATPASSRAELDAFLQAAKSVSPSAPTGTGRLAFALDATISRQPTWDLACEIQADLFRSAADLGGLQVQLIYYRGSNECRASNWVSDPAVLGPLMRRIDCRGGLTQISRVLGHLEREVERSGVKAAVFVGDAIEEDPALLCERAGRLGLMGVRLFLFQEGGDARVEGVLKEMARLSGGAWCRFTPGAGEELRGLLRAVAAYAAGGRAALRAGRERDSMRLLAAMGEAGT</sequence>
<dbReference type="InterPro" id="IPR036465">
    <property type="entry name" value="vWFA_dom_sf"/>
</dbReference>
<proteinExistence type="predicted"/>
<evidence type="ECO:0000313" key="1">
    <source>
        <dbReference type="EMBL" id="TCT02641.1"/>
    </source>
</evidence>
<evidence type="ECO:0000313" key="2">
    <source>
        <dbReference type="Proteomes" id="UP000294664"/>
    </source>
</evidence>
<dbReference type="RefSeq" id="WP_132033739.1">
    <property type="nucleotide sequence ID" value="NZ_SMAI01000012.1"/>
</dbReference>
<protein>
    <recommendedName>
        <fullName evidence="3">VWA domain-containing protein</fullName>
    </recommendedName>
</protein>
<dbReference type="SUPFAM" id="SSF53300">
    <property type="entry name" value="vWA-like"/>
    <property type="match status" value="1"/>
</dbReference>
<name>A0A4R3LQV1_9HYPH</name>
<gene>
    <name evidence="1" type="ORF">EDC64_11276</name>
</gene>
<dbReference type="OrthoDB" id="5430236at2"/>
<keyword evidence="2" id="KW-1185">Reference proteome</keyword>
<reference evidence="1 2" key="1">
    <citation type="submission" date="2019-03" db="EMBL/GenBank/DDBJ databases">
        <title>Genomic Encyclopedia of Type Strains, Phase IV (KMG-IV): sequencing the most valuable type-strain genomes for metagenomic binning, comparative biology and taxonomic classification.</title>
        <authorList>
            <person name="Goeker M."/>
        </authorList>
    </citation>
    <scope>NUCLEOTIDE SEQUENCE [LARGE SCALE GENOMIC DNA]</scope>
    <source>
        <strain evidence="1 2">DSM 9035</strain>
    </source>
</reference>
<comment type="caution">
    <text evidence="1">The sequence shown here is derived from an EMBL/GenBank/DDBJ whole genome shotgun (WGS) entry which is preliminary data.</text>
</comment>
<dbReference type="Proteomes" id="UP000294664">
    <property type="component" value="Unassembled WGS sequence"/>
</dbReference>
<accession>A0A4R3LQV1</accession>
<organism evidence="1 2">
    <name type="scientific">Aquabacter spiritensis</name>
    <dbReference type="NCBI Taxonomy" id="933073"/>
    <lineage>
        <taxon>Bacteria</taxon>
        <taxon>Pseudomonadati</taxon>
        <taxon>Pseudomonadota</taxon>
        <taxon>Alphaproteobacteria</taxon>
        <taxon>Hyphomicrobiales</taxon>
        <taxon>Xanthobacteraceae</taxon>
        <taxon>Aquabacter</taxon>
    </lineage>
</organism>
<dbReference type="AlphaFoldDB" id="A0A4R3LQV1"/>